<feature type="domain" description="PI3K/PI4K catalytic" evidence="22">
    <location>
        <begin position="2591"/>
        <end position="2911"/>
    </location>
</feature>
<comment type="catalytic activity">
    <reaction evidence="18 20">
        <text>L-threonyl-[protein] + ATP = O-phospho-L-threonyl-[protein] + ADP + H(+)</text>
        <dbReference type="Rhea" id="RHEA:46608"/>
        <dbReference type="Rhea" id="RHEA-COMP:11060"/>
        <dbReference type="Rhea" id="RHEA-COMP:11605"/>
        <dbReference type="ChEBI" id="CHEBI:15378"/>
        <dbReference type="ChEBI" id="CHEBI:30013"/>
        <dbReference type="ChEBI" id="CHEBI:30616"/>
        <dbReference type="ChEBI" id="CHEBI:61977"/>
        <dbReference type="ChEBI" id="CHEBI:456216"/>
        <dbReference type="EC" id="2.7.11.1"/>
    </reaction>
</comment>
<dbReference type="InterPro" id="IPR021668">
    <property type="entry name" value="TAN"/>
</dbReference>
<keyword evidence="12 20" id="KW-0418">Kinase</keyword>
<dbReference type="GO" id="GO:0005524">
    <property type="term" value="F:ATP binding"/>
    <property type="evidence" value="ECO:0007669"/>
    <property type="project" value="UniProtKB-KW"/>
</dbReference>
<evidence type="ECO:0000256" key="17">
    <source>
        <dbReference type="ARBA" id="ARBA00025079"/>
    </source>
</evidence>
<keyword evidence="10 20" id="KW-0547">Nucleotide-binding</keyword>
<keyword evidence="7 20" id="KW-0158">Chromosome</keyword>
<comment type="subunit">
    <text evidence="4">Associates with DNA double-strand breaks.</text>
</comment>
<dbReference type="PROSITE" id="PS00915">
    <property type="entry name" value="PI3_4_KINASE_1"/>
    <property type="match status" value="1"/>
</dbReference>
<dbReference type="GO" id="GO:0004674">
    <property type="term" value="F:protein serine/threonine kinase activity"/>
    <property type="evidence" value="ECO:0007669"/>
    <property type="project" value="UniProtKB-KW"/>
</dbReference>
<evidence type="ECO:0000256" key="12">
    <source>
        <dbReference type="ARBA" id="ARBA00022777"/>
    </source>
</evidence>
<keyword evidence="14 20" id="KW-0156">Chromatin regulator</keyword>
<comment type="caution">
    <text evidence="25">The sequence shown here is derived from an EMBL/GenBank/DDBJ whole genome shotgun (WGS) entry which is preliminary data.</text>
</comment>
<feature type="domain" description="FATC" evidence="24">
    <location>
        <begin position="2933"/>
        <end position="2965"/>
    </location>
</feature>
<dbReference type="InterPro" id="IPR000403">
    <property type="entry name" value="PI3/4_kinase_cat_dom"/>
</dbReference>
<dbReference type="Pfam" id="PF11640">
    <property type="entry name" value="TAN"/>
    <property type="match status" value="1"/>
</dbReference>
<dbReference type="InterPro" id="IPR011009">
    <property type="entry name" value="Kinase-like_dom_sf"/>
</dbReference>
<evidence type="ECO:0000256" key="6">
    <source>
        <dbReference type="ARBA" id="ARBA00014619"/>
    </source>
</evidence>
<organism evidence="25 26">
    <name type="scientific">Didymella glomerata</name>
    <dbReference type="NCBI Taxonomy" id="749621"/>
    <lineage>
        <taxon>Eukaryota</taxon>
        <taxon>Fungi</taxon>
        <taxon>Dikarya</taxon>
        <taxon>Ascomycota</taxon>
        <taxon>Pezizomycotina</taxon>
        <taxon>Dothideomycetes</taxon>
        <taxon>Pleosporomycetidae</taxon>
        <taxon>Pleosporales</taxon>
        <taxon>Pleosporineae</taxon>
        <taxon>Didymellaceae</taxon>
        <taxon>Didymella</taxon>
    </lineage>
</organism>
<keyword evidence="15 20" id="KW-0779">Telomere</keyword>
<feature type="domain" description="FAT" evidence="23">
    <location>
        <begin position="1871"/>
        <end position="2477"/>
    </location>
</feature>
<evidence type="ECO:0000256" key="13">
    <source>
        <dbReference type="ARBA" id="ARBA00022840"/>
    </source>
</evidence>
<keyword evidence="16 20" id="KW-0539">Nucleus</keyword>
<evidence type="ECO:0000256" key="5">
    <source>
        <dbReference type="ARBA" id="ARBA00012513"/>
    </source>
</evidence>
<feature type="region of interest" description="Disordered" evidence="21">
    <location>
        <begin position="175"/>
        <end position="209"/>
    </location>
</feature>
<feature type="region of interest" description="Disordered" evidence="21">
    <location>
        <begin position="2867"/>
        <end position="2921"/>
    </location>
</feature>
<dbReference type="InterPro" id="IPR038980">
    <property type="entry name" value="ATM_plant"/>
</dbReference>
<evidence type="ECO:0000256" key="2">
    <source>
        <dbReference type="ARBA" id="ARBA00004574"/>
    </source>
</evidence>
<evidence type="ECO:0000256" key="7">
    <source>
        <dbReference type="ARBA" id="ARBA00022454"/>
    </source>
</evidence>
<dbReference type="PROSITE" id="PS51189">
    <property type="entry name" value="FAT"/>
    <property type="match status" value="1"/>
</dbReference>
<protein>
    <recommendedName>
        <fullName evidence="6 20">Serine/threonine-protein kinase Tel1</fullName>
        <ecNumber evidence="5 20">2.7.11.1</ecNumber>
    </recommendedName>
</protein>
<dbReference type="Gene3D" id="3.30.1010.10">
    <property type="entry name" value="Phosphatidylinositol 3-kinase Catalytic Subunit, Chain A, domain 4"/>
    <property type="match status" value="1"/>
</dbReference>
<dbReference type="InterPro" id="IPR016024">
    <property type="entry name" value="ARM-type_fold"/>
</dbReference>
<evidence type="ECO:0000256" key="16">
    <source>
        <dbReference type="ARBA" id="ARBA00023242"/>
    </source>
</evidence>
<keyword evidence="26" id="KW-1185">Reference proteome</keyword>
<name>A0A9W8WTU9_9PLEO</name>
<evidence type="ECO:0000256" key="20">
    <source>
        <dbReference type="RuleBase" id="RU365027"/>
    </source>
</evidence>
<dbReference type="PANTHER" id="PTHR37079:SF4">
    <property type="entry name" value="SERINE_THREONINE-PROTEIN KINASE ATM"/>
    <property type="match status" value="1"/>
</dbReference>
<evidence type="ECO:0000256" key="8">
    <source>
        <dbReference type="ARBA" id="ARBA00022527"/>
    </source>
</evidence>
<keyword evidence="13 20" id="KW-0067">ATP-binding</keyword>
<evidence type="ECO:0000256" key="3">
    <source>
        <dbReference type="ARBA" id="ARBA00010769"/>
    </source>
</evidence>
<evidence type="ECO:0000259" key="22">
    <source>
        <dbReference type="PROSITE" id="PS50290"/>
    </source>
</evidence>
<dbReference type="InterPro" id="IPR014009">
    <property type="entry name" value="PIK_FAT"/>
</dbReference>
<gene>
    <name evidence="25" type="primary">TEL1</name>
    <name evidence="25" type="ORF">N0V87_008004</name>
</gene>
<dbReference type="PANTHER" id="PTHR37079">
    <property type="entry name" value="SERINE/THREONINE-PROTEIN KINASE ATM"/>
    <property type="match status" value="1"/>
</dbReference>
<dbReference type="GO" id="GO:0035556">
    <property type="term" value="P:intracellular signal transduction"/>
    <property type="evidence" value="ECO:0007669"/>
    <property type="project" value="UniProtKB-ARBA"/>
</dbReference>
<evidence type="ECO:0000256" key="18">
    <source>
        <dbReference type="ARBA" id="ARBA00047899"/>
    </source>
</evidence>
<evidence type="ECO:0000256" key="9">
    <source>
        <dbReference type="ARBA" id="ARBA00022679"/>
    </source>
</evidence>
<comment type="subcellular location">
    <subcellularLocation>
        <location evidence="2 20">Chromosome</location>
        <location evidence="2 20">Telomere</location>
    </subcellularLocation>
    <subcellularLocation>
        <location evidence="1 20">Nucleus</location>
    </subcellularLocation>
</comment>
<dbReference type="GO" id="GO:0006325">
    <property type="term" value="P:chromatin organization"/>
    <property type="evidence" value="ECO:0007669"/>
    <property type="project" value="UniProtKB-KW"/>
</dbReference>
<evidence type="ECO:0000256" key="15">
    <source>
        <dbReference type="ARBA" id="ARBA00022895"/>
    </source>
</evidence>
<evidence type="ECO:0000256" key="11">
    <source>
        <dbReference type="ARBA" id="ARBA00022763"/>
    </source>
</evidence>
<feature type="compositionally biased region" description="Polar residues" evidence="21">
    <location>
        <begin position="179"/>
        <end position="198"/>
    </location>
</feature>
<keyword evidence="11 20" id="KW-0227">DNA damage</keyword>
<dbReference type="Pfam" id="PF00454">
    <property type="entry name" value="PI3_PI4_kinase"/>
    <property type="match status" value="1"/>
</dbReference>
<dbReference type="SUPFAM" id="SSF48371">
    <property type="entry name" value="ARM repeat"/>
    <property type="match status" value="2"/>
</dbReference>
<dbReference type="SMART" id="SM01343">
    <property type="entry name" value="FATC"/>
    <property type="match status" value="1"/>
</dbReference>
<dbReference type="EMBL" id="JAPEUV010000105">
    <property type="protein sequence ID" value="KAJ4332954.1"/>
    <property type="molecule type" value="Genomic_DNA"/>
</dbReference>
<keyword evidence="8 20" id="KW-0723">Serine/threonine-protein kinase</keyword>
<evidence type="ECO:0000256" key="19">
    <source>
        <dbReference type="ARBA" id="ARBA00048679"/>
    </source>
</evidence>
<evidence type="ECO:0000313" key="25">
    <source>
        <dbReference type="EMBL" id="KAJ4332954.1"/>
    </source>
</evidence>
<evidence type="ECO:0000256" key="1">
    <source>
        <dbReference type="ARBA" id="ARBA00004123"/>
    </source>
</evidence>
<evidence type="ECO:0000313" key="26">
    <source>
        <dbReference type="Proteomes" id="UP001140562"/>
    </source>
</evidence>
<dbReference type="Proteomes" id="UP001140562">
    <property type="component" value="Unassembled WGS sequence"/>
</dbReference>
<dbReference type="InterPro" id="IPR003152">
    <property type="entry name" value="FATC_dom"/>
</dbReference>
<sequence length="2965" mass="331454">MGATNIQDAKLKIQSKSAKDRKQGLDELLPILKHHRGKPELQALGNKAYLALCESLFQALREERPKVFSSKAKDVYKAENSKILTKCALATKLVIASGVRTIKSSTVEVIIKTIIEVLPNRDPPRMKALLLDLPRTLRMILDYQPHVERLSLGCWTAAVDFCIDSLVGSSIGAEDDAPNSLSTNVSSRGRTPFESTDASMARGSPREPLARTKSVTDEFSYSTEDLIHCLLSLVKASNAPVLGKAEAIMTALLYFLKRRSGRGSVAAAAMAGINAVLARTALQMLNLSKRIIKELLPLMNVMWTEQQLRDEVLIALTYTEAHISSIVANVEETTTCANLEALLETIYADYRTRKETTMHQYLEEDHLCFRYMGPAAANTHPFNTMAFSLDTEHVKSEGLWSTVQAIARFSSMLDKRKRNVAHNREDRGESLSKRARIDLLFDEHTRHLSEPRSNAKRAALQVIAFSVQEGPVDEDKLQALVEKLLACMSEENATHSIWAMIALAAAAFQCSAKHHALHLSWVSVWQAAARAMNSPSQCRPACHLMDVLLNVGIVPFTAVSETIQSMLISIEMTGPSSVTDSSSSLLTAILRERMRENPTHFDHSAERIISWLITKWTPSLWSERMYAAMNAHHCNACDVLRVLYACLDIQVSLPAPTSFVVLGPISQARSWITRYHTLAKYLLLLEDDLPYLVRMPTGAHVHHLPIAEHPPTNMKVRLLEYCLVEVDRATERWQEASQSSIQSITSDMMRIVANLCIVASAIASLSQPQDRRAVALEASTDKLAHVFVSTLSKPQTEQYKIDAVLETCTRILPDVRSCNELSSAVFRYTGVAIISRHLSRALGGRIEVKQSFYADDDDFMDIDNGDDSQMTTNSTSIEDEVPRCALQAETDITALRASTISYLHLVASLSEMIDSSTGKIPSAFAKYLISLNEIELLRSRQFVRSLLHSSLRFSTTDCLDILERFSEALIAPRAREYNTSEVANGMLVDFLIGTAPVWGLNEGGSAAKDLYENAEDMYGYYVRGLEENGVRRSTHLREIIADYLHGLLKRHPDLGQNNEMPSVRTSLFELLSESEITVKYHIAERLPSMFEDFVLAEHDKILQDVDSSLPGEADGLEGIALRLLVLSKLASRWHTLLRSGIYRIFATAGSVVQAARHAQRCIADVAKSRSMASPKQLFQLFAPQVLYTWLDRGHAIASIPFLTFGYGHLVDLIRDIEAEAVGQAIMFGRKNELEHLAESLGSSMKDLLCKNISKAAAYTISWDICRGSNRNKATPAYANQLKDLIGSDKYFDLVQKQFAQILACILQMIDLEDRIGKSLEKKPAFIPAATTLREMTSISHSTQDLNTGIEPSFSAFYLPDQLERLCRRTGDDPVEFWNPSTFTYVMRALLDRLHPALGSIYARSVIRKIRIVIALAGPVAYEGYPLQMALQSLRPFLTDMQCAADTVGIMQYLFDHGSQYLRQQLSFVTGIGLSILISIRVFLTSDQESTTQQSQHRATMDTAGRFHTWLTDYLKDHADAIALSERSAPVKAFRSIVTAASQVRVEGNSIQGSEESTLLLEILNDVRSGRKLLNKTSREVALNLLCQNFQLAATARDDVLGTDRAASAFAGFVWESCRRQNVGKGYLLWAARVLGRAFSAQGEIEQTMPGSRRLIPSGQSSKDPLGRTSRETIMREVVDLFYSDERHEVSLAENAVRYIIARLPKGDRQYETEVYNTIPDAIGKALLLNIHDPSVSALIASSNDPGLAAAPTADKTVAVWVRDLAVSLCAVASEDSVLGALPALLHGIEGMAERLFPYILHLVLLAEFEEERSVRDAVSVAATDWFQDCGLAQAPYVRIIIQAILYLRSQPVPKETTRVDRDRWLDIDYLEASQAATACAMYRSALLFAETSSGQPVVKSASRRSSSLVPAPKLPTDLQLAIYKNLNDPDSFYGVDRGASLSAVLGRLDYEGDGMKSLIFRGARLDSQMRRQNELELSDTRGTVKSLIMLNMNSVTHSLLSNDRFRDKGDDALESTLHAARKLGQWDIKAPESNHTESATLFKAFQSLHMAKTLEQALDNFNEQLLATMNFLTGRDSSAVPAKIRLRTLAALTEADEVLRADNPDYLRDVWDRMKARERWMRAGEFTDVRQLLSCRETLFNVLGANTALIDSLHMRTATIRNMEAEALVSSSSISRRHGAIEESLASVTYLSDIVSKCKSAGLDIEATAQHEVANVLWEQGETDTSIRMRQDLIDHASFDSQGADLSLPVLLAKVGHHLAEARLAKPDAIMQEYLEPAIRELKGQESGTGPGQVFHEFALFCDKQLQSPEAAEDLERIKTVMERKLQEYHDFIKLAKSDKSKSMRETYQRSARRAKTWYELDHTEYERMRQGREQFLRQCLENYLLSLAASDEYNNDALRVFALWIEYADTDLANDAVKLYLDKVPSGKFALLMNQLSSRLQAENTSFQSLLMRLVLRICIQHPYHGMHQIFAIQMKVGPITREDVARSKDESAKSRQKAAADIANALRVDKRAKSYWSSIYQSNEIYHNLAMFKSEKESTQQGRELPLDRYKESKELASAVPKLHVPPATLQVEVRPNMDYTDLPRIVRFRSTMSIANGLSAPKIITAVGGDGKYYKQLFKSGNDDLRQDAIMEQVFDQVSRLLKNHTATRIRNIGIRTYKVLPLSTRSGLMEFVPNTLPLHTWVMPAHEKYYPNDYKSDRCRKEIGACQSDSLTTRVKVWTKVTDNFHPVMRYFLLERFEDPDEWFERRLAYTRSTAAISILGHVLGLGDRHCHNILLDEKSGEVVHIDLGVSFEAGRVLPIPEVVPFRLTRDLVDAMGYTKTEGVFRRSCEFTMDTLRDERESIMTLLNVLRYDPLVNWSVTPTKAKRMQEGDATSTARGQSAAPSGTPAPPGGAVEQEVVHESLKKKEREEQAGEAGRALSVVEKKLSKTLSTKATVNELIQQATDVNNLAVLYMGWASYA</sequence>
<reference evidence="25" key="1">
    <citation type="submission" date="2022-10" db="EMBL/GenBank/DDBJ databases">
        <title>Tapping the CABI collections for fungal endophytes: first genome assemblies for Collariella, Neodidymelliopsis, Ascochyta clinopodiicola, Didymella pomorum, Didymosphaeria variabile, Neocosmospora piperis and Neocucurbitaria cava.</title>
        <authorList>
            <person name="Hill R."/>
        </authorList>
    </citation>
    <scope>NUCLEOTIDE SEQUENCE</scope>
    <source>
        <strain evidence="25">IMI 360193</strain>
    </source>
</reference>
<comment type="catalytic activity">
    <reaction evidence="19">
        <text>L-seryl-[protein] + ATP = O-phospho-L-seryl-[protein] + ADP + H(+)</text>
        <dbReference type="Rhea" id="RHEA:17989"/>
        <dbReference type="Rhea" id="RHEA-COMP:9863"/>
        <dbReference type="Rhea" id="RHEA-COMP:11604"/>
        <dbReference type="ChEBI" id="CHEBI:15378"/>
        <dbReference type="ChEBI" id="CHEBI:29999"/>
        <dbReference type="ChEBI" id="CHEBI:30616"/>
        <dbReference type="ChEBI" id="CHEBI:83421"/>
        <dbReference type="ChEBI" id="CHEBI:456216"/>
        <dbReference type="EC" id="2.7.11.1"/>
    </reaction>
</comment>
<dbReference type="InterPro" id="IPR018936">
    <property type="entry name" value="PI3/4_kinase_CS"/>
</dbReference>
<dbReference type="Pfam" id="PF02260">
    <property type="entry name" value="FATC"/>
    <property type="match status" value="1"/>
</dbReference>
<dbReference type="CDD" id="cd05171">
    <property type="entry name" value="PIKKc_ATM"/>
    <property type="match status" value="1"/>
</dbReference>
<dbReference type="EC" id="2.7.11.1" evidence="5 20"/>
<dbReference type="PROSITE" id="PS50290">
    <property type="entry name" value="PI3_4_KINASE_3"/>
    <property type="match status" value="1"/>
</dbReference>
<dbReference type="GO" id="GO:0006281">
    <property type="term" value="P:DNA repair"/>
    <property type="evidence" value="ECO:0007669"/>
    <property type="project" value="InterPro"/>
</dbReference>
<dbReference type="OrthoDB" id="381190at2759"/>
<evidence type="ECO:0000256" key="4">
    <source>
        <dbReference type="ARBA" id="ARBA00011370"/>
    </source>
</evidence>
<evidence type="ECO:0000259" key="24">
    <source>
        <dbReference type="PROSITE" id="PS51190"/>
    </source>
</evidence>
<dbReference type="SUPFAM" id="SSF56112">
    <property type="entry name" value="Protein kinase-like (PK-like)"/>
    <property type="match status" value="1"/>
</dbReference>
<dbReference type="GO" id="GO:0000781">
    <property type="term" value="C:chromosome, telomeric region"/>
    <property type="evidence" value="ECO:0007669"/>
    <property type="project" value="UniProtKB-SubCell"/>
</dbReference>
<feature type="compositionally biased region" description="Basic and acidic residues" evidence="21">
    <location>
        <begin position="2902"/>
        <end position="2916"/>
    </location>
</feature>
<keyword evidence="9 20" id="KW-0808">Transferase</keyword>
<evidence type="ECO:0000259" key="23">
    <source>
        <dbReference type="PROSITE" id="PS51189"/>
    </source>
</evidence>
<accession>A0A9W8WTU9</accession>
<comment type="function">
    <text evidence="17 20">Serine/threonine protein kinase which activates checkpoint signaling upon genotoxic stresses such as ionizing radiation (IR), ultraviolet light (UV), or DNA replication stalling, thereby acting as a DNA damage sensor. Recognizes the substrate consensus sequence [ST]-Q. Phosphorylates histone H2A to form H2AS128ph (gamma-H2A) at sites of DNA damage, involved in the regulation of DNA damage response mechanism. Required for the control of telomere length and genome stability.</text>
</comment>
<evidence type="ECO:0000256" key="10">
    <source>
        <dbReference type="ARBA" id="ARBA00022741"/>
    </source>
</evidence>
<proteinExistence type="inferred from homology"/>
<evidence type="ECO:0000256" key="14">
    <source>
        <dbReference type="ARBA" id="ARBA00022853"/>
    </source>
</evidence>
<dbReference type="PROSITE" id="PS51190">
    <property type="entry name" value="FATC"/>
    <property type="match status" value="1"/>
</dbReference>
<dbReference type="Gene3D" id="1.10.1070.11">
    <property type="entry name" value="Phosphatidylinositol 3-/4-kinase, catalytic domain"/>
    <property type="match status" value="1"/>
</dbReference>
<dbReference type="InterPro" id="IPR036940">
    <property type="entry name" value="PI3/4_kinase_cat_sf"/>
</dbReference>
<dbReference type="FunFam" id="3.30.1010.10:FF:000019">
    <property type="entry name" value="Serine/threonine-protein kinase Tel1"/>
    <property type="match status" value="1"/>
</dbReference>
<evidence type="ECO:0000256" key="21">
    <source>
        <dbReference type="SAM" id="MobiDB-lite"/>
    </source>
</evidence>
<dbReference type="GO" id="GO:0005634">
    <property type="term" value="C:nucleus"/>
    <property type="evidence" value="ECO:0007669"/>
    <property type="project" value="UniProtKB-SubCell"/>
</dbReference>
<dbReference type="PROSITE" id="PS00916">
    <property type="entry name" value="PI3_4_KINASE_2"/>
    <property type="match status" value="1"/>
</dbReference>
<dbReference type="InterPro" id="IPR044107">
    <property type="entry name" value="PIKKc_ATM"/>
</dbReference>
<dbReference type="SMART" id="SM00146">
    <property type="entry name" value="PI3Kc"/>
    <property type="match status" value="1"/>
</dbReference>
<comment type="similarity">
    <text evidence="3 20">Belongs to the PI3/PI4-kinase family. ATM subfamily.</text>
</comment>
<dbReference type="SMART" id="SM01342">
    <property type="entry name" value="TAN"/>
    <property type="match status" value="1"/>
</dbReference>